<dbReference type="Proteomes" id="UP001392437">
    <property type="component" value="Unassembled WGS sequence"/>
</dbReference>
<evidence type="ECO:0000256" key="5">
    <source>
        <dbReference type="SAM" id="SignalP"/>
    </source>
</evidence>
<keyword evidence="4" id="KW-0443">Lipid metabolism</keyword>
<keyword evidence="2" id="KW-0378">Hydrolase</keyword>
<dbReference type="EMBL" id="JAQQWP010000006">
    <property type="protein sequence ID" value="KAK8115261.1"/>
    <property type="molecule type" value="Genomic_DNA"/>
</dbReference>
<evidence type="ECO:0000313" key="6">
    <source>
        <dbReference type="EMBL" id="KAK8115261.1"/>
    </source>
</evidence>
<dbReference type="GO" id="GO:0003847">
    <property type="term" value="F:1-alkyl-2-acetylglycerophosphocholine esterase activity"/>
    <property type="evidence" value="ECO:0007669"/>
    <property type="project" value="UniProtKB-EC"/>
</dbReference>
<dbReference type="Gene3D" id="3.40.50.1820">
    <property type="entry name" value="alpha/beta hydrolase"/>
    <property type="match status" value="1"/>
</dbReference>
<keyword evidence="5" id="KW-0732">Signal</keyword>
<dbReference type="GO" id="GO:0016042">
    <property type="term" value="P:lipid catabolic process"/>
    <property type="evidence" value="ECO:0007669"/>
    <property type="project" value="UniProtKB-KW"/>
</dbReference>
<dbReference type="SUPFAM" id="SSF53474">
    <property type="entry name" value="alpha/beta-Hydrolases"/>
    <property type="match status" value="1"/>
</dbReference>
<evidence type="ECO:0000256" key="3">
    <source>
        <dbReference type="ARBA" id="ARBA00022963"/>
    </source>
</evidence>
<dbReference type="AlphaFoldDB" id="A0AAW0QXZ5"/>
<accession>A0AAW0QXZ5</accession>
<keyword evidence="3" id="KW-0442">Lipid degradation</keyword>
<reference evidence="6 7" key="1">
    <citation type="submission" date="2023-01" db="EMBL/GenBank/DDBJ databases">
        <title>Analysis of 21 Apiospora genomes using comparative genomics revels a genus with tremendous synthesis potential of carbohydrate active enzymes and secondary metabolites.</title>
        <authorList>
            <person name="Sorensen T."/>
        </authorList>
    </citation>
    <scope>NUCLEOTIDE SEQUENCE [LARGE SCALE GENOMIC DNA]</scope>
    <source>
        <strain evidence="6 7">CBS 117206</strain>
    </source>
</reference>
<name>A0AAW0QXZ5_9PEZI</name>
<organism evidence="6 7">
    <name type="scientific">Apiospora kogelbergensis</name>
    <dbReference type="NCBI Taxonomy" id="1337665"/>
    <lineage>
        <taxon>Eukaryota</taxon>
        <taxon>Fungi</taxon>
        <taxon>Dikarya</taxon>
        <taxon>Ascomycota</taxon>
        <taxon>Pezizomycotina</taxon>
        <taxon>Sordariomycetes</taxon>
        <taxon>Xylariomycetidae</taxon>
        <taxon>Amphisphaeriales</taxon>
        <taxon>Apiosporaceae</taxon>
        <taxon>Apiospora</taxon>
    </lineage>
</organism>
<protein>
    <recommendedName>
        <fullName evidence="1">1-alkyl-2-acetylglycerophosphocholine esterase</fullName>
        <ecNumber evidence="1">3.1.1.47</ecNumber>
    </recommendedName>
</protein>
<feature type="signal peptide" evidence="5">
    <location>
        <begin position="1"/>
        <end position="18"/>
    </location>
</feature>
<dbReference type="PANTHER" id="PTHR10272">
    <property type="entry name" value="PLATELET-ACTIVATING FACTOR ACETYLHYDROLASE"/>
    <property type="match status" value="1"/>
</dbReference>
<evidence type="ECO:0000256" key="2">
    <source>
        <dbReference type="ARBA" id="ARBA00022801"/>
    </source>
</evidence>
<evidence type="ECO:0000313" key="7">
    <source>
        <dbReference type="Proteomes" id="UP001392437"/>
    </source>
</evidence>
<comment type="caution">
    <text evidence="6">The sequence shown here is derived from an EMBL/GenBank/DDBJ whole genome shotgun (WGS) entry which is preliminary data.</text>
</comment>
<evidence type="ECO:0000256" key="1">
    <source>
        <dbReference type="ARBA" id="ARBA00013201"/>
    </source>
</evidence>
<feature type="chain" id="PRO_5043609349" description="1-alkyl-2-acetylglycerophosphocholine esterase" evidence="5">
    <location>
        <begin position="19"/>
        <end position="375"/>
    </location>
</feature>
<proteinExistence type="predicted"/>
<gene>
    <name evidence="6" type="ORF">PG999_007330</name>
</gene>
<sequence length="375" mass="40667">MLFYTTWSFLAVTSGSLCTQLPKLAGQYPVGTVSFELNDESRIDPLAPTPQPRALMVSIFYPTSKFAVHSGNYPLSRYMSSQTAAALPQYLGTSGDAARVLTGSYIDSPPITNSEDEDDDSGSPVLIFSHGLNSSRLLHTAHLEQLASRGWTVVAVDHTYDAAAVEFPDGRVVPWRPTNLDDFPNELAGLIAVRVADIEFVAQALGNSSEVPFRLDRVGIFGHSLGGATAAQVLANSDPRFVCGANFDGGIFGPVAKAGFDKPFVQMEAAGHNRSTEPSWPEFWDHLGGFRREFTVKGTLHSAFSDLPVLRDLLGDAFPSAEKEQLGSMAGERLLEIDTAFMHAFFTFCLKDGSSSDLDRLAQGMFPEVTIPQYT</sequence>
<dbReference type="EC" id="3.1.1.47" evidence="1"/>
<dbReference type="PANTHER" id="PTHR10272:SF14">
    <property type="entry name" value="PAF ACETYLHYDROLASE FAMILY PROTEIN"/>
    <property type="match status" value="1"/>
</dbReference>
<keyword evidence="7" id="KW-1185">Reference proteome</keyword>
<dbReference type="Pfam" id="PF03403">
    <property type="entry name" value="PAF-AH_p_II"/>
    <property type="match status" value="2"/>
</dbReference>
<evidence type="ECO:0000256" key="4">
    <source>
        <dbReference type="ARBA" id="ARBA00023098"/>
    </source>
</evidence>
<dbReference type="InterPro" id="IPR029058">
    <property type="entry name" value="AB_hydrolase_fold"/>
</dbReference>